<dbReference type="InterPro" id="IPR018856">
    <property type="entry name" value="Stn1_N"/>
</dbReference>
<evidence type="ECO:0000256" key="8">
    <source>
        <dbReference type="ARBA" id="ARBA00030039"/>
    </source>
</evidence>
<name>W9YH50_9EURO</name>
<dbReference type="InterPro" id="IPR040260">
    <property type="entry name" value="RFA2-like"/>
</dbReference>
<gene>
    <name evidence="11" type="ORF">A1O3_00777</name>
</gene>
<evidence type="ECO:0000256" key="4">
    <source>
        <dbReference type="ARBA" id="ARBA00022454"/>
    </source>
</evidence>
<dbReference type="STRING" id="1182542.W9YH50"/>
<evidence type="ECO:0000256" key="5">
    <source>
        <dbReference type="ARBA" id="ARBA00022895"/>
    </source>
</evidence>
<reference evidence="11 12" key="1">
    <citation type="submission" date="2013-03" db="EMBL/GenBank/DDBJ databases">
        <title>The Genome Sequence of Capronia epimyces CBS 606.96.</title>
        <authorList>
            <consortium name="The Broad Institute Genomics Platform"/>
            <person name="Cuomo C."/>
            <person name="de Hoog S."/>
            <person name="Gorbushina A."/>
            <person name="Walker B."/>
            <person name="Young S.K."/>
            <person name="Zeng Q."/>
            <person name="Gargeya S."/>
            <person name="Fitzgerald M."/>
            <person name="Haas B."/>
            <person name="Abouelleil A."/>
            <person name="Allen A.W."/>
            <person name="Alvarado L."/>
            <person name="Arachchi H.M."/>
            <person name="Berlin A.M."/>
            <person name="Chapman S.B."/>
            <person name="Gainer-Dewar J."/>
            <person name="Goldberg J."/>
            <person name="Griggs A."/>
            <person name="Gujja S."/>
            <person name="Hansen M."/>
            <person name="Howarth C."/>
            <person name="Imamovic A."/>
            <person name="Ireland A."/>
            <person name="Larimer J."/>
            <person name="McCowan C."/>
            <person name="Murphy C."/>
            <person name="Pearson M."/>
            <person name="Poon T.W."/>
            <person name="Priest M."/>
            <person name="Roberts A."/>
            <person name="Saif S."/>
            <person name="Shea T."/>
            <person name="Sisk P."/>
            <person name="Sykes S."/>
            <person name="Wortman J."/>
            <person name="Nusbaum C."/>
            <person name="Birren B."/>
        </authorList>
    </citation>
    <scope>NUCLEOTIDE SEQUENCE [LARGE SCALE GENOMIC DNA]</scope>
    <source>
        <strain evidence="11 12">CBS 606.96</strain>
    </source>
</reference>
<dbReference type="GeneID" id="19164917"/>
<dbReference type="GO" id="GO:0000781">
    <property type="term" value="C:chromosome, telomeric region"/>
    <property type="evidence" value="ECO:0007669"/>
    <property type="project" value="UniProtKB-SubCell"/>
</dbReference>
<dbReference type="GO" id="GO:0005634">
    <property type="term" value="C:nucleus"/>
    <property type="evidence" value="ECO:0007669"/>
    <property type="project" value="UniProtKB-SubCell"/>
</dbReference>
<dbReference type="PANTHER" id="PTHR13989">
    <property type="entry name" value="REPLICATION PROTEIN A-RELATED"/>
    <property type="match status" value="1"/>
</dbReference>
<dbReference type="Gene3D" id="2.40.50.140">
    <property type="entry name" value="Nucleic acid-binding proteins"/>
    <property type="match status" value="1"/>
</dbReference>
<dbReference type="Proteomes" id="UP000019478">
    <property type="component" value="Unassembled WGS sequence"/>
</dbReference>
<dbReference type="InterPro" id="IPR012340">
    <property type="entry name" value="NA-bd_OB-fold"/>
</dbReference>
<keyword evidence="7" id="KW-0539">Nucleus</keyword>
<evidence type="ECO:0000259" key="10">
    <source>
        <dbReference type="Pfam" id="PF10451"/>
    </source>
</evidence>
<feature type="domain" description="CST complex subunit Stn1 N-terminal" evidence="10">
    <location>
        <begin position="85"/>
        <end position="133"/>
    </location>
</feature>
<protein>
    <recommendedName>
        <fullName evidence="3">CST complex subunit STN1</fullName>
    </recommendedName>
    <alternativeName>
        <fullName evidence="8">Suppressor of cdc thirteen homolog</fullName>
    </alternativeName>
</protein>
<accession>W9YH50</accession>
<feature type="region of interest" description="Disordered" evidence="9">
    <location>
        <begin position="228"/>
        <end position="296"/>
    </location>
</feature>
<dbReference type="EMBL" id="AMGY01000001">
    <property type="protein sequence ID" value="EXJ92227.1"/>
    <property type="molecule type" value="Genomic_DNA"/>
</dbReference>
<evidence type="ECO:0000313" key="12">
    <source>
        <dbReference type="Proteomes" id="UP000019478"/>
    </source>
</evidence>
<dbReference type="Pfam" id="PF10451">
    <property type="entry name" value="Stn1"/>
    <property type="match status" value="1"/>
</dbReference>
<organism evidence="11 12">
    <name type="scientific">Capronia epimyces CBS 606.96</name>
    <dbReference type="NCBI Taxonomy" id="1182542"/>
    <lineage>
        <taxon>Eukaryota</taxon>
        <taxon>Fungi</taxon>
        <taxon>Dikarya</taxon>
        <taxon>Ascomycota</taxon>
        <taxon>Pezizomycotina</taxon>
        <taxon>Eurotiomycetes</taxon>
        <taxon>Chaetothyriomycetidae</taxon>
        <taxon>Chaetothyriales</taxon>
        <taxon>Herpotrichiellaceae</taxon>
        <taxon>Capronia</taxon>
    </lineage>
</organism>
<feature type="compositionally biased region" description="Basic and acidic residues" evidence="9">
    <location>
        <begin position="270"/>
        <end position="296"/>
    </location>
</feature>
<dbReference type="RefSeq" id="XP_007729117.1">
    <property type="nucleotide sequence ID" value="XM_007730927.1"/>
</dbReference>
<dbReference type="PANTHER" id="PTHR13989:SF33">
    <property type="entry name" value="CST COMPLEX SUBUNIT STN1"/>
    <property type="match status" value="1"/>
</dbReference>
<proteinExistence type="predicted"/>
<feature type="region of interest" description="Disordered" evidence="9">
    <location>
        <begin position="132"/>
        <end position="154"/>
    </location>
</feature>
<evidence type="ECO:0000256" key="1">
    <source>
        <dbReference type="ARBA" id="ARBA00004123"/>
    </source>
</evidence>
<comment type="subcellular location">
    <subcellularLocation>
        <location evidence="2">Chromosome</location>
        <location evidence="2">Telomere</location>
    </subcellularLocation>
    <subcellularLocation>
        <location evidence="1">Nucleus</location>
    </subcellularLocation>
</comment>
<evidence type="ECO:0000256" key="9">
    <source>
        <dbReference type="SAM" id="MobiDB-lite"/>
    </source>
</evidence>
<evidence type="ECO:0000256" key="2">
    <source>
        <dbReference type="ARBA" id="ARBA00004574"/>
    </source>
</evidence>
<keyword evidence="5" id="KW-0779">Telomere</keyword>
<dbReference type="SUPFAM" id="SSF50249">
    <property type="entry name" value="Nucleic acid-binding proteins"/>
    <property type="match status" value="1"/>
</dbReference>
<evidence type="ECO:0000256" key="7">
    <source>
        <dbReference type="ARBA" id="ARBA00023242"/>
    </source>
</evidence>
<evidence type="ECO:0000313" key="11">
    <source>
        <dbReference type="EMBL" id="EXJ92227.1"/>
    </source>
</evidence>
<evidence type="ECO:0000256" key="3">
    <source>
        <dbReference type="ARBA" id="ARBA00017411"/>
    </source>
</evidence>
<sequence length="296" mass="33509">MPQTPRAERPSPNILSSSAAPELTFYPAYTFKASATWFSWVKLPARDIHLVLQPHKKYADIAISSVAPERWGYGGGGSRDDAPLLLFYLNHPIQFVQVVGVVVVLEDYFEKFWLFTVDDGSGATIDVTCRKPEKEAEAGKGKSTSQAANRPTEEQCLHETLSALQIGTVVQAKGTISTFRSTRQLTLLRLSIVPDTTHEMALMSARTSFIKSTLSKPWVLSLDDQRRLSREARDDREQGHRHAARKRERQAKLQERERRHARLIQEQYEAEEKQRAKAADATRRAGHALREHTVKH</sequence>
<dbReference type="GO" id="GO:0003677">
    <property type="term" value="F:DNA binding"/>
    <property type="evidence" value="ECO:0007669"/>
    <property type="project" value="UniProtKB-KW"/>
</dbReference>
<evidence type="ECO:0000256" key="6">
    <source>
        <dbReference type="ARBA" id="ARBA00023125"/>
    </source>
</evidence>
<feature type="compositionally biased region" description="Basic and acidic residues" evidence="9">
    <location>
        <begin position="228"/>
        <end position="240"/>
    </location>
</feature>
<dbReference type="AlphaFoldDB" id="W9YH50"/>
<dbReference type="HOGENOM" id="CLU_054798_1_1_1"/>
<keyword evidence="4" id="KW-0158">Chromosome</keyword>
<keyword evidence="6" id="KW-0238">DNA-binding</keyword>
<dbReference type="OrthoDB" id="77828at2759"/>
<comment type="caution">
    <text evidence="11">The sequence shown here is derived from an EMBL/GenBank/DDBJ whole genome shotgun (WGS) entry which is preliminary data.</text>
</comment>
<dbReference type="eggNOG" id="ENOG502RY83">
    <property type="taxonomic scope" value="Eukaryota"/>
</dbReference>
<keyword evidence="12" id="KW-1185">Reference proteome</keyword>